<evidence type="ECO:0000259" key="2">
    <source>
        <dbReference type="PROSITE" id="PS51752"/>
    </source>
</evidence>
<dbReference type="PANTHER" id="PTHR46506">
    <property type="entry name" value="OS05G0143600 PROTEIN"/>
    <property type="match status" value="1"/>
</dbReference>
<dbReference type="Pfam" id="PF01419">
    <property type="entry name" value="Jacalin"/>
    <property type="match status" value="1"/>
</dbReference>
<name>A0A8T0V5K8_PANVG</name>
<dbReference type="PROSITE" id="PS51752">
    <property type="entry name" value="JACALIN_LECTIN"/>
    <property type="match status" value="1"/>
</dbReference>
<dbReference type="EMBL" id="CM029041">
    <property type="protein sequence ID" value="KAG2629808.1"/>
    <property type="molecule type" value="Genomic_DNA"/>
</dbReference>
<dbReference type="CDD" id="cd09612">
    <property type="entry name" value="Jacalin"/>
    <property type="match status" value="1"/>
</dbReference>
<dbReference type="InterPro" id="IPR033734">
    <property type="entry name" value="Jacalin-like_lectin_dom_plant"/>
</dbReference>
<dbReference type="InterPro" id="IPR036404">
    <property type="entry name" value="Jacalin-like_lectin_dom_sf"/>
</dbReference>
<proteinExistence type="predicted"/>
<dbReference type="SUPFAM" id="SSF51101">
    <property type="entry name" value="Mannose-binding lectins"/>
    <property type="match status" value="1"/>
</dbReference>
<evidence type="ECO:0000313" key="4">
    <source>
        <dbReference type="Proteomes" id="UP000823388"/>
    </source>
</evidence>
<keyword evidence="1" id="KW-0430">Lectin</keyword>
<gene>
    <name evidence="3" type="ORF">PVAP13_3KG211801</name>
</gene>
<feature type="domain" description="Jacalin-type lectin" evidence="2">
    <location>
        <begin position="28"/>
        <end position="172"/>
    </location>
</feature>
<sequence>MQFQTIIIMLQATRQAPRTCSAVQRSLATKIGPWGGNGGSHVDAAVVALPHRLETVTVRSDVVVDSLAYSYLDQAGQKHIAGPWGSGNAGKTTTIQFGRLEFIKEVFGTTGAFGAHTVVTSMTLVTNLQAYGPFGQPNGNPFCVHVPGGCSIVGFFGRAGRYVDAVGVYARAHDDQLSFA</sequence>
<organism evidence="3 4">
    <name type="scientific">Panicum virgatum</name>
    <name type="common">Blackwell switchgrass</name>
    <dbReference type="NCBI Taxonomy" id="38727"/>
    <lineage>
        <taxon>Eukaryota</taxon>
        <taxon>Viridiplantae</taxon>
        <taxon>Streptophyta</taxon>
        <taxon>Embryophyta</taxon>
        <taxon>Tracheophyta</taxon>
        <taxon>Spermatophyta</taxon>
        <taxon>Magnoliopsida</taxon>
        <taxon>Liliopsida</taxon>
        <taxon>Poales</taxon>
        <taxon>Poaceae</taxon>
        <taxon>PACMAD clade</taxon>
        <taxon>Panicoideae</taxon>
        <taxon>Panicodae</taxon>
        <taxon>Paniceae</taxon>
        <taxon>Panicinae</taxon>
        <taxon>Panicum</taxon>
        <taxon>Panicum sect. Hiantes</taxon>
    </lineage>
</organism>
<dbReference type="SMART" id="SM00915">
    <property type="entry name" value="Jacalin"/>
    <property type="match status" value="1"/>
</dbReference>
<keyword evidence="4" id="KW-1185">Reference proteome</keyword>
<comment type="caution">
    <text evidence="3">The sequence shown here is derived from an EMBL/GenBank/DDBJ whole genome shotgun (WGS) entry which is preliminary data.</text>
</comment>
<dbReference type="GO" id="GO:0030246">
    <property type="term" value="F:carbohydrate binding"/>
    <property type="evidence" value="ECO:0007669"/>
    <property type="project" value="UniProtKB-KW"/>
</dbReference>
<dbReference type="Gene3D" id="2.100.10.30">
    <property type="entry name" value="Jacalin-like lectin domain"/>
    <property type="match status" value="1"/>
</dbReference>
<dbReference type="InterPro" id="IPR001229">
    <property type="entry name" value="Jacalin-like_lectin_dom"/>
</dbReference>
<accession>A0A8T0V5K8</accession>
<evidence type="ECO:0000313" key="3">
    <source>
        <dbReference type="EMBL" id="KAG2629808.1"/>
    </source>
</evidence>
<evidence type="ECO:0000256" key="1">
    <source>
        <dbReference type="ARBA" id="ARBA00022734"/>
    </source>
</evidence>
<reference evidence="3" key="1">
    <citation type="submission" date="2020-05" db="EMBL/GenBank/DDBJ databases">
        <title>WGS assembly of Panicum virgatum.</title>
        <authorList>
            <person name="Lovell J.T."/>
            <person name="Jenkins J."/>
            <person name="Shu S."/>
            <person name="Juenger T.E."/>
            <person name="Schmutz J."/>
        </authorList>
    </citation>
    <scope>NUCLEOTIDE SEQUENCE</scope>
    <source>
        <strain evidence="3">AP13</strain>
    </source>
</reference>
<protein>
    <recommendedName>
        <fullName evidence="2">Jacalin-type lectin domain-containing protein</fullName>
    </recommendedName>
</protein>
<dbReference type="AlphaFoldDB" id="A0A8T0V5K8"/>
<dbReference type="Proteomes" id="UP000823388">
    <property type="component" value="Chromosome 3K"/>
</dbReference>